<evidence type="ECO:0000259" key="4">
    <source>
        <dbReference type="Pfam" id="PF08241"/>
    </source>
</evidence>
<evidence type="ECO:0000256" key="2">
    <source>
        <dbReference type="ARBA" id="ARBA00022603"/>
    </source>
</evidence>
<evidence type="ECO:0000313" key="6">
    <source>
        <dbReference type="Proteomes" id="UP000255355"/>
    </source>
</evidence>
<dbReference type="PANTHER" id="PTHR44942:SF4">
    <property type="entry name" value="METHYLTRANSFERASE TYPE 11 DOMAIN-CONTAINING PROTEIN"/>
    <property type="match status" value="1"/>
</dbReference>
<keyword evidence="6" id="KW-1185">Reference proteome</keyword>
<dbReference type="RefSeq" id="WP_068027833.1">
    <property type="nucleotide sequence ID" value="NZ_QQAZ01000004.1"/>
</dbReference>
<dbReference type="SUPFAM" id="SSF53335">
    <property type="entry name" value="S-adenosyl-L-methionine-dependent methyltransferases"/>
    <property type="match status" value="1"/>
</dbReference>
<evidence type="ECO:0000256" key="1">
    <source>
        <dbReference type="ARBA" id="ARBA00008361"/>
    </source>
</evidence>
<dbReference type="STRING" id="1210089.GCA_001613165_06243"/>
<proteinExistence type="inferred from homology"/>
<dbReference type="PANTHER" id="PTHR44942">
    <property type="entry name" value="METHYLTRANSF_11 DOMAIN-CONTAINING PROTEIN"/>
    <property type="match status" value="1"/>
</dbReference>
<feature type="domain" description="Methyltransferase type 11" evidence="4">
    <location>
        <begin position="96"/>
        <end position="187"/>
    </location>
</feature>
<evidence type="ECO:0000256" key="3">
    <source>
        <dbReference type="ARBA" id="ARBA00022679"/>
    </source>
</evidence>
<dbReference type="AlphaFoldDB" id="A0A370H6F5"/>
<name>A0A370H6F5_9NOCA</name>
<dbReference type="InterPro" id="IPR013216">
    <property type="entry name" value="Methyltransf_11"/>
</dbReference>
<reference evidence="5 6" key="1">
    <citation type="submission" date="2018-07" db="EMBL/GenBank/DDBJ databases">
        <title>Genomic Encyclopedia of Type Strains, Phase IV (KMG-IV): sequencing the most valuable type-strain genomes for metagenomic binning, comparative biology and taxonomic classification.</title>
        <authorList>
            <person name="Goeker M."/>
        </authorList>
    </citation>
    <scope>NUCLEOTIDE SEQUENCE [LARGE SCALE GENOMIC DNA]</scope>
    <source>
        <strain evidence="5 6">DSM 44952</strain>
    </source>
</reference>
<evidence type="ECO:0000313" key="5">
    <source>
        <dbReference type="EMBL" id="RDI52000.1"/>
    </source>
</evidence>
<dbReference type="CDD" id="cd02440">
    <property type="entry name" value="AdoMet_MTases"/>
    <property type="match status" value="1"/>
</dbReference>
<dbReference type="InterPro" id="IPR051052">
    <property type="entry name" value="Diverse_substrate_MTase"/>
</dbReference>
<comment type="similarity">
    <text evidence="1">Belongs to the methyltransferase superfamily.</text>
</comment>
<dbReference type="Gene3D" id="3.40.50.150">
    <property type="entry name" value="Vaccinia Virus protein VP39"/>
    <property type="match status" value="1"/>
</dbReference>
<gene>
    <name evidence="5" type="ORF">DFR68_104488</name>
</gene>
<dbReference type="GO" id="GO:0032259">
    <property type="term" value="P:methylation"/>
    <property type="evidence" value="ECO:0007669"/>
    <property type="project" value="UniProtKB-KW"/>
</dbReference>
<keyword evidence="2 5" id="KW-0489">Methyltransferase</keyword>
<dbReference type="Proteomes" id="UP000255355">
    <property type="component" value="Unassembled WGS sequence"/>
</dbReference>
<comment type="caution">
    <text evidence="5">The sequence shown here is derived from an EMBL/GenBank/DDBJ whole genome shotgun (WGS) entry which is preliminary data.</text>
</comment>
<protein>
    <submittedName>
        <fullName evidence="5">Methyltransferase family protein</fullName>
    </submittedName>
</protein>
<accession>A0A370H6F5</accession>
<dbReference type="OrthoDB" id="9797252at2"/>
<dbReference type="EMBL" id="QQAZ01000004">
    <property type="protein sequence ID" value="RDI52000.1"/>
    <property type="molecule type" value="Genomic_DNA"/>
</dbReference>
<dbReference type="InterPro" id="IPR029063">
    <property type="entry name" value="SAM-dependent_MTases_sf"/>
</dbReference>
<organism evidence="5 6">
    <name type="scientific">Nocardia mexicana</name>
    <dbReference type="NCBI Taxonomy" id="279262"/>
    <lineage>
        <taxon>Bacteria</taxon>
        <taxon>Bacillati</taxon>
        <taxon>Actinomycetota</taxon>
        <taxon>Actinomycetes</taxon>
        <taxon>Mycobacteriales</taxon>
        <taxon>Nocardiaceae</taxon>
        <taxon>Nocardia</taxon>
    </lineage>
</organism>
<dbReference type="GO" id="GO:0008757">
    <property type="term" value="F:S-adenosylmethionine-dependent methyltransferase activity"/>
    <property type="evidence" value="ECO:0007669"/>
    <property type="project" value="InterPro"/>
</dbReference>
<sequence>MAYEQPLAYALGLEGVALLRAFAGEHGREFTQERIAEIRRLLDDETLGHGVDVDHVDTVEGYGIWAETYDGPNPAFGFDEPMVREVAGSLPPGTALDAACGTGRSAAVLADCGHRVIGVDSSPDMLDHARKRLADADFRVGDLDRLPVEDDAVELLTCALALSHVPDLDPVLREFARVLRPGGHVLITDMHPEQVARTHVPTVRRPDGSGARVRVHQHRTGDYVRAALAAGLVIRRCEEPSLPPPADLPEPTADPGPWEAWPWSLAALVPEATHAANTGVPAVILLHLQLQ</sequence>
<keyword evidence="3 5" id="KW-0808">Transferase</keyword>
<dbReference type="Pfam" id="PF08241">
    <property type="entry name" value="Methyltransf_11"/>
    <property type="match status" value="1"/>
</dbReference>